<proteinExistence type="predicted"/>
<sequence>MENSNNEIDILINSIGSGYEDKFKNLKFKLSNTTTSSNIINENDTISYNDNDISCKERNIELENINLNEQNSILSNEPVNITPTVQQVNNITQINDKNNNGMPILNAATLLNRNQIINNNVNSENPSLIPPVISLQQPQPAALPNFQIPIFQQPPPPNVHPGLFSYPYANINIPALNPLIVQNTIVYNKLIRNPFFIEILNTHRELIYNTTIISLFNKDHSADGKGLDIEEIKKQKPEIGNNPGLLSLLHYSPEIEEDRFLYTLLCQKPELASNLIRSILYFQDPTLHNLPILTTFPNSEPMEIQNTINLSKDNLQQNDILERNNDNDEINDNRNSNNDNTKSDQSKTYIFNYLDDSSNNHNNDMTNENNKKTYVFEDPSDVEDESD</sequence>
<accession>A0A1Y1VGC0</accession>
<evidence type="ECO:0000313" key="3">
    <source>
        <dbReference type="Proteomes" id="UP000193719"/>
    </source>
</evidence>
<keyword evidence="3" id="KW-1185">Reference proteome</keyword>
<feature type="region of interest" description="Disordered" evidence="1">
    <location>
        <begin position="323"/>
        <end position="387"/>
    </location>
</feature>
<evidence type="ECO:0000256" key="1">
    <source>
        <dbReference type="SAM" id="MobiDB-lite"/>
    </source>
</evidence>
<dbReference type="EMBL" id="MCFH01000009">
    <property type="protein sequence ID" value="ORX55474.1"/>
    <property type="molecule type" value="Genomic_DNA"/>
</dbReference>
<name>A0A1Y1VGC0_9FUNG</name>
<protein>
    <submittedName>
        <fullName evidence="2">Uncharacterized protein</fullName>
    </submittedName>
</protein>
<evidence type="ECO:0000313" key="2">
    <source>
        <dbReference type="EMBL" id="ORX55474.1"/>
    </source>
</evidence>
<feature type="compositionally biased region" description="Low complexity" evidence="1">
    <location>
        <begin position="352"/>
        <end position="368"/>
    </location>
</feature>
<organism evidence="2 3">
    <name type="scientific">Piromyces finnis</name>
    <dbReference type="NCBI Taxonomy" id="1754191"/>
    <lineage>
        <taxon>Eukaryota</taxon>
        <taxon>Fungi</taxon>
        <taxon>Fungi incertae sedis</taxon>
        <taxon>Chytridiomycota</taxon>
        <taxon>Chytridiomycota incertae sedis</taxon>
        <taxon>Neocallimastigomycetes</taxon>
        <taxon>Neocallimastigales</taxon>
        <taxon>Neocallimastigaceae</taxon>
        <taxon>Piromyces</taxon>
    </lineage>
</organism>
<gene>
    <name evidence="2" type="ORF">BCR36DRAFT_410393</name>
</gene>
<feature type="compositionally biased region" description="Acidic residues" evidence="1">
    <location>
        <begin position="378"/>
        <end position="387"/>
    </location>
</feature>
<dbReference type="AlphaFoldDB" id="A0A1Y1VGC0"/>
<reference evidence="2 3" key="2">
    <citation type="submission" date="2016-08" db="EMBL/GenBank/DDBJ databases">
        <title>Pervasive Adenine N6-methylation of Active Genes in Fungi.</title>
        <authorList>
            <consortium name="DOE Joint Genome Institute"/>
            <person name="Mondo S.J."/>
            <person name="Dannebaum R.O."/>
            <person name="Kuo R.C."/>
            <person name="Labutti K."/>
            <person name="Haridas S."/>
            <person name="Kuo A."/>
            <person name="Salamov A."/>
            <person name="Ahrendt S.R."/>
            <person name="Lipzen A."/>
            <person name="Sullivan W."/>
            <person name="Andreopoulos W.B."/>
            <person name="Clum A."/>
            <person name="Lindquist E."/>
            <person name="Daum C."/>
            <person name="Ramamoorthy G.K."/>
            <person name="Gryganskyi A."/>
            <person name="Culley D."/>
            <person name="Magnuson J.K."/>
            <person name="James T.Y."/>
            <person name="O'Malley M.A."/>
            <person name="Stajich J.E."/>
            <person name="Spatafora J.W."/>
            <person name="Visel A."/>
            <person name="Grigoriev I.V."/>
        </authorList>
    </citation>
    <scope>NUCLEOTIDE SEQUENCE [LARGE SCALE GENOMIC DNA]</scope>
    <source>
        <strain evidence="3">finn</strain>
    </source>
</reference>
<dbReference type="Proteomes" id="UP000193719">
    <property type="component" value="Unassembled WGS sequence"/>
</dbReference>
<comment type="caution">
    <text evidence="2">The sequence shown here is derived from an EMBL/GenBank/DDBJ whole genome shotgun (WGS) entry which is preliminary data.</text>
</comment>
<reference evidence="2 3" key="1">
    <citation type="submission" date="2016-08" db="EMBL/GenBank/DDBJ databases">
        <title>Genomes of anaerobic fungi encode conserved fungal cellulosomes for biomass hydrolysis.</title>
        <authorList>
            <consortium name="DOE Joint Genome Institute"/>
            <person name="Haitjema C.H."/>
            <person name="Gilmore S.P."/>
            <person name="Henske J.K."/>
            <person name="Solomon K.V."/>
            <person name="De Groot R."/>
            <person name="Kuo A."/>
            <person name="Mondo S.J."/>
            <person name="Salamov A.A."/>
            <person name="Labutti K."/>
            <person name="Zhao Z."/>
            <person name="Chiniquy J."/>
            <person name="Barry K."/>
            <person name="Brewer H.M."/>
            <person name="Purvine S.O."/>
            <person name="Wright A.T."/>
            <person name="Boxma B."/>
            <person name="Van Alen T."/>
            <person name="Hackstein J.H."/>
            <person name="Baker S.E."/>
            <person name="Grigoriev I.V."/>
            <person name="O'Malley M.A."/>
        </authorList>
    </citation>
    <scope>NUCLEOTIDE SEQUENCE [LARGE SCALE GENOMIC DNA]</scope>
    <source>
        <strain evidence="3">finn</strain>
    </source>
</reference>